<dbReference type="EMBL" id="AFNT02000013">
    <property type="protein sequence ID" value="ERJ06556.1"/>
    <property type="molecule type" value="Genomic_DNA"/>
</dbReference>
<evidence type="ECO:0000313" key="3">
    <source>
        <dbReference type="EMBL" id="ERJ06556.1"/>
    </source>
</evidence>
<dbReference type="InterPro" id="IPR036388">
    <property type="entry name" value="WH-like_DNA-bd_sf"/>
</dbReference>
<organism evidence="3 4">
    <name type="scientific">Halorhabdus tiamatea SARL4B</name>
    <dbReference type="NCBI Taxonomy" id="1033806"/>
    <lineage>
        <taxon>Archaea</taxon>
        <taxon>Methanobacteriati</taxon>
        <taxon>Methanobacteriota</taxon>
        <taxon>Stenosarchaea group</taxon>
        <taxon>Halobacteria</taxon>
        <taxon>Halobacteriales</taxon>
        <taxon>Haloarculaceae</taxon>
        <taxon>Halorhabdus</taxon>
    </lineage>
</organism>
<dbReference type="CDD" id="cd00090">
    <property type="entry name" value="HTH_ARSR"/>
    <property type="match status" value="1"/>
</dbReference>
<reference evidence="3 4" key="2">
    <citation type="journal article" date="2013" name="PLoS ONE">
        <title>INDIGO - INtegrated Data Warehouse of MIcrobial GenOmes with Examples from the Red Sea Extremophiles.</title>
        <authorList>
            <person name="Alam I."/>
            <person name="Antunes A."/>
            <person name="Kamau A.A."/>
            <person name="Ba Alawi W."/>
            <person name="Kalkatawi M."/>
            <person name="Stingl U."/>
            <person name="Bajic V.B."/>
        </authorList>
    </citation>
    <scope>NUCLEOTIDE SEQUENCE [LARGE SCALE GENOMIC DNA]</scope>
    <source>
        <strain evidence="3 4">SARL4B</strain>
    </source>
</reference>
<reference evidence="3 4" key="1">
    <citation type="journal article" date="2011" name="J. Bacteriol.">
        <title>Genome sequence of Halorhabdus tiamatea, the first archaeon isolated from a deep-sea anoxic brine lake.</title>
        <authorList>
            <person name="Antunes A."/>
            <person name="Alam I."/>
            <person name="Bajic V.B."/>
            <person name="Stingl U."/>
        </authorList>
    </citation>
    <scope>NUCLEOTIDE SEQUENCE [LARGE SCALE GENOMIC DNA]</scope>
    <source>
        <strain evidence="3 4">SARL4B</strain>
    </source>
</reference>
<evidence type="ECO:0000259" key="1">
    <source>
        <dbReference type="Pfam" id="PF12802"/>
    </source>
</evidence>
<proteinExistence type="predicted"/>
<name>U2E3P2_9EURY</name>
<dbReference type="Proteomes" id="UP000003861">
    <property type="component" value="Unassembled WGS sequence"/>
</dbReference>
<protein>
    <submittedName>
        <fullName evidence="3">MarR domain containing protein</fullName>
    </submittedName>
</protein>
<dbReference type="Pfam" id="PF12802">
    <property type="entry name" value="MarR_2"/>
    <property type="match status" value="1"/>
</dbReference>
<dbReference type="GO" id="GO:0003700">
    <property type="term" value="F:DNA-binding transcription factor activity"/>
    <property type="evidence" value="ECO:0007669"/>
    <property type="project" value="InterPro"/>
</dbReference>
<evidence type="ECO:0000313" key="4">
    <source>
        <dbReference type="Proteomes" id="UP000003861"/>
    </source>
</evidence>
<dbReference type="InterPro" id="IPR011991">
    <property type="entry name" value="ArsR-like_HTH"/>
</dbReference>
<dbReference type="SUPFAM" id="SSF46785">
    <property type="entry name" value="Winged helix' DNA-binding domain"/>
    <property type="match status" value="2"/>
</dbReference>
<evidence type="ECO:0000259" key="2">
    <source>
        <dbReference type="Pfam" id="PF24271"/>
    </source>
</evidence>
<dbReference type="Gene3D" id="1.10.10.10">
    <property type="entry name" value="Winged helix-like DNA-binding domain superfamily/Winged helix DNA-binding domain"/>
    <property type="match status" value="2"/>
</dbReference>
<dbReference type="InterPro" id="IPR036390">
    <property type="entry name" value="WH_DNA-bd_sf"/>
</dbReference>
<comment type="caution">
    <text evidence="3">The sequence shown here is derived from an EMBL/GenBank/DDBJ whole genome shotgun (WGS) entry which is preliminary data.</text>
</comment>
<feature type="domain" description="HTH marR-type" evidence="1">
    <location>
        <begin position="24"/>
        <end position="76"/>
    </location>
</feature>
<dbReference type="Pfam" id="PF24271">
    <property type="entry name" value="HVO_2833_C"/>
    <property type="match status" value="1"/>
</dbReference>
<gene>
    <name evidence="3" type="ORF">HLRTI_001443</name>
</gene>
<dbReference type="AlphaFoldDB" id="U2E3P2"/>
<dbReference type="InterPro" id="IPR000835">
    <property type="entry name" value="HTH_MarR-typ"/>
</dbReference>
<dbReference type="PATRIC" id="fig|1033806.13.peg.1237"/>
<dbReference type="InterPro" id="IPR056528">
    <property type="entry name" value="HVO_2833_C"/>
</dbReference>
<dbReference type="eggNOG" id="arCOG04518">
    <property type="taxonomic scope" value="Archaea"/>
</dbReference>
<sequence length="327" mass="37932">MLTETLRETSLYSSFELCYTVLRRIELDVLATVDRGDTISELATKLDHSESYISRAVADLVERGLVYTERDGRRKRVVPSDARAVELYRDLIRQHSHIDFPELLTGKALEVLYYLDQPRTVSEIADRSDNYRNTVNRVLKRFRDRGLVGTADGRYDFNADFDRLHEFARELAHHLHRQRLEADAPKGTILWEDYDEFLAQTETEIDAEGFHETGLARFAAFDLQFLLTGHRYYVYSEDLDAVSPAELCCHTLLIDDGSRHRSYCLLLLSHVDVDEEDLREQGATYGLEAEIDALLRYLETHGEVDDDRLPEWDEFQELAADYEVRLS</sequence>
<accession>U2E3P2</accession>
<feature type="domain" description="HVO-2833 C-terminal" evidence="2">
    <location>
        <begin position="207"/>
        <end position="324"/>
    </location>
</feature>